<evidence type="ECO:0000313" key="3">
    <source>
        <dbReference type="Proteomes" id="UP000824890"/>
    </source>
</evidence>
<organism evidence="2 3">
    <name type="scientific">Brassica napus</name>
    <name type="common">Rape</name>
    <dbReference type="NCBI Taxonomy" id="3708"/>
    <lineage>
        <taxon>Eukaryota</taxon>
        <taxon>Viridiplantae</taxon>
        <taxon>Streptophyta</taxon>
        <taxon>Embryophyta</taxon>
        <taxon>Tracheophyta</taxon>
        <taxon>Spermatophyta</taxon>
        <taxon>Magnoliopsida</taxon>
        <taxon>eudicotyledons</taxon>
        <taxon>Gunneridae</taxon>
        <taxon>Pentapetalae</taxon>
        <taxon>rosids</taxon>
        <taxon>malvids</taxon>
        <taxon>Brassicales</taxon>
        <taxon>Brassicaceae</taxon>
        <taxon>Brassiceae</taxon>
        <taxon>Brassica</taxon>
    </lineage>
</organism>
<proteinExistence type="predicted"/>
<accession>A0ABQ8DI66</accession>
<sequence>MNIDRWSDQYIDRLFTHTDDRYSERRTKRCHDIVGSSSAQSKPIPTQDPWPKEGEKYHIHTFEAYADPYTAVRSRECTHHQIMEVWDDYDSLFYNTWQDVTIEPTRSSTGIS</sequence>
<evidence type="ECO:0000313" key="2">
    <source>
        <dbReference type="EMBL" id="KAH0929036.1"/>
    </source>
</evidence>
<name>A0ABQ8DI66_BRANA</name>
<evidence type="ECO:0000256" key="1">
    <source>
        <dbReference type="SAM" id="MobiDB-lite"/>
    </source>
</evidence>
<protein>
    <submittedName>
        <fullName evidence="2">Uncharacterized protein</fullName>
    </submittedName>
</protein>
<keyword evidence="3" id="KW-1185">Reference proteome</keyword>
<feature type="compositionally biased region" description="Polar residues" evidence="1">
    <location>
        <begin position="35"/>
        <end position="44"/>
    </location>
</feature>
<dbReference type="Proteomes" id="UP000824890">
    <property type="component" value="Unassembled WGS sequence"/>
</dbReference>
<reference evidence="2 3" key="1">
    <citation type="submission" date="2021-05" db="EMBL/GenBank/DDBJ databases">
        <title>Genome Assembly of Synthetic Allotetraploid Brassica napus Reveals Homoeologous Exchanges between Subgenomes.</title>
        <authorList>
            <person name="Davis J.T."/>
        </authorList>
    </citation>
    <scope>NUCLEOTIDE SEQUENCE [LARGE SCALE GENOMIC DNA]</scope>
    <source>
        <strain evidence="3">cv. Da-Ae</strain>
        <tissue evidence="2">Seedling</tissue>
    </source>
</reference>
<feature type="region of interest" description="Disordered" evidence="1">
    <location>
        <begin position="33"/>
        <end position="53"/>
    </location>
</feature>
<dbReference type="EMBL" id="JAGKQM010000004">
    <property type="protein sequence ID" value="KAH0929036.1"/>
    <property type="molecule type" value="Genomic_DNA"/>
</dbReference>
<gene>
    <name evidence="2" type="ORF">HID58_014763</name>
</gene>
<comment type="caution">
    <text evidence="2">The sequence shown here is derived from an EMBL/GenBank/DDBJ whole genome shotgun (WGS) entry which is preliminary data.</text>
</comment>